<evidence type="ECO:0000313" key="1">
    <source>
        <dbReference type="EMBL" id="QTC90857.1"/>
    </source>
</evidence>
<protein>
    <submittedName>
        <fullName evidence="1">Uncharacterized protein</fullName>
    </submittedName>
</protein>
<evidence type="ECO:0000313" key="2">
    <source>
        <dbReference type="Proteomes" id="UP000663918"/>
    </source>
</evidence>
<dbReference type="KEGG" id="bgoe:IFJ75_16765"/>
<sequence>MFTVEYKTRKSRRAVIVDPPEVVSATETKEIAFAHQFLDGLTQQQITNCRLSAAVAGVIDALFRPLAVQIERGIGDLDRRKKVRDLIRKTFNGMSARRDDEVTVAFWPSRNSPRIIITHGDQWWVDLKPTLRWEGRNGVSLVGVDCHTTFHVPGADCAVCAAWFERQRDRLDAHFAKRLATPAAIQGEVQ</sequence>
<accession>A0A975C0X2</accession>
<gene>
    <name evidence="1" type="ORF">IFJ75_16765</name>
</gene>
<name>A0A975C0X2_9CAUL</name>
<proteinExistence type="predicted"/>
<dbReference type="AlphaFoldDB" id="A0A975C0X2"/>
<dbReference type="RefSeq" id="WP_207869634.1">
    <property type="nucleotide sequence ID" value="NZ_CP062222.1"/>
</dbReference>
<dbReference type="Proteomes" id="UP000663918">
    <property type="component" value="Chromosome"/>
</dbReference>
<reference evidence="1" key="1">
    <citation type="submission" date="2020-09" db="EMBL/GenBank/DDBJ databases">
        <title>Brevundimonas sp. LVF2 isolated from a puddle in Goettingen, Germany.</title>
        <authorList>
            <person name="Friedrich I."/>
            <person name="Klassen A."/>
            <person name="Hannes N."/>
            <person name="Schneider D."/>
            <person name="Hertel R."/>
            <person name="Daniel R."/>
        </authorList>
    </citation>
    <scope>NUCLEOTIDE SEQUENCE</scope>
    <source>
        <strain evidence="1">LVF2</strain>
    </source>
</reference>
<dbReference type="EMBL" id="CP062222">
    <property type="protein sequence ID" value="QTC90857.1"/>
    <property type="molecule type" value="Genomic_DNA"/>
</dbReference>
<organism evidence="1 2">
    <name type="scientific">Brevundimonas goettingensis</name>
    <dbReference type="NCBI Taxonomy" id="2774190"/>
    <lineage>
        <taxon>Bacteria</taxon>
        <taxon>Pseudomonadati</taxon>
        <taxon>Pseudomonadota</taxon>
        <taxon>Alphaproteobacteria</taxon>
        <taxon>Caulobacterales</taxon>
        <taxon>Caulobacteraceae</taxon>
        <taxon>Brevundimonas</taxon>
    </lineage>
</organism>
<keyword evidence="2" id="KW-1185">Reference proteome</keyword>